<evidence type="ECO:0000313" key="3">
    <source>
        <dbReference type="Proteomes" id="UP000261620"/>
    </source>
</evidence>
<dbReference type="AlphaFoldDB" id="A0A3Q3W5A2"/>
<feature type="transmembrane region" description="Helical" evidence="1">
    <location>
        <begin position="143"/>
        <end position="162"/>
    </location>
</feature>
<sequence length="209" mass="23076">GDVSEVFPTAPVCVCVCVCVCPYSERRLRVMRSRRRQHILAVCALMVVTGGFLQPRVAQLPAERPLTSTDNRDNTEILGYILGLLSLVIACTCRFPAIRSAHRGQMLTQVHLCSGLLSSLAGALYAAAILLSDIQFGFLLRAMPWLLSATCCATLDLLVSLLSEESTGHNRSYKFMKRNLHHAIRHDRFCSSDTSFDSSLSSDLEVGWE</sequence>
<keyword evidence="3" id="KW-1185">Reference proteome</keyword>
<keyword evidence="1" id="KW-0812">Transmembrane</keyword>
<name>A0A3Q3W5A2_MOLML</name>
<reference evidence="2" key="1">
    <citation type="submission" date="2025-08" db="UniProtKB">
        <authorList>
            <consortium name="Ensembl"/>
        </authorList>
    </citation>
    <scope>IDENTIFICATION</scope>
</reference>
<dbReference type="Ensembl" id="ENSMMOT00000011744.1">
    <property type="protein sequence ID" value="ENSMMOP00000011546.1"/>
    <property type="gene ID" value="ENSMMOG00000008888.1"/>
</dbReference>
<feature type="transmembrane region" description="Helical" evidence="1">
    <location>
        <begin position="6"/>
        <end position="25"/>
    </location>
</feature>
<dbReference type="GO" id="GO:0015174">
    <property type="term" value="F:basic amino acid transmembrane transporter activity"/>
    <property type="evidence" value="ECO:0007669"/>
    <property type="project" value="TreeGrafter"/>
</dbReference>
<dbReference type="Proteomes" id="UP000261620">
    <property type="component" value="Unplaced"/>
</dbReference>
<dbReference type="InterPro" id="IPR051415">
    <property type="entry name" value="LAAT-1"/>
</dbReference>
<dbReference type="PANTHER" id="PTHR16201">
    <property type="entry name" value="SEVEN TRANSMEMBRANE PROTEIN 1-RELATED"/>
    <property type="match status" value="1"/>
</dbReference>
<keyword evidence="1" id="KW-1133">Transmembrane helix</keyword>
<evidence type="ECO:0000256" key="1">
    <source>
        <dbReference type="SAM" id="Phobius"/>
    </source>
</evidence>
<evidence type="ECO:0008006" key="4">
    <source>
        <dbReference type="Google" id="ProtNLM"/>
    </source>
</evidence>
<evidence type="ECO:0000313" key="2">
    <source>
        <dbReference type="Ensembl" id="ENSMMOP00000011546.1"/>
    </source>
</evidence>
<dbReference type="GO" id="GO:0016020">
    <property type="term" value="C:membrane"/>
    <property type="evidence" value="ECO:0007669"/>
    <property type="project" value="TreeGrafter"/>
</dbReference>
<accession>A0A3Q3W5A2</accession>
<feature type="transmembrane region" description="Helical" evidence="1">
    <location>
        <begin position="77"/>
        <end position="98"/>
    </location>
</feature>
<feature type="transmembrane region" description="Helical" evidence="1">
    <location>
        <begin position="37"/>
        <end position="57"/>
    </location>
</feature>
<feature type="transmembrane region" description="Helical" evidence="1">
    <location>
        <begin position="110"/>
        <end position="131"/>
    </location>
</feature>
<dbReference type="STRING" id="94237.ENSMMOP00000011546"/>
<dbReference type="PANTHER" id="PTHR16201:SF53">
    <property type="entry name" value="TRANSMEMBRANE PROTEIN 44"/>
    <property type="match status" value="1"/>
</dbReference>
<reference evidence="2" key="2">
    <citation type="submission" date="2025-09" db="UniProtKB">
        <authorList>
            <consortium name="Ensembl"/>
        </authorList>
    </citation>
    <scope>IDENTIFICATION</scope>
</reference>
<proteinExistence type="predicted"/>
<organism evidence="2 3">
    <name type="scientific">Mola mola</name>
    <name type="common">Ocean sunfish</name>
    <name type="synonym">Tetraodon mola</name>
    <dbReference type="NCBI Taxonomy" id="94237"/>
    <lineage>
        <taxon>Eukaryota</taxon>
        <taxon>Metazoa</taxon>
        <taxon>Chordata</taxon>
        <taxon>Craniata</taxon>
        <taxon>Vertebrata</taxon>
        <taxon>Euteleostomi</taxon>
        <taxon>Actinopterygii</taxon>
        <taxon>Neopterygii</taxon>
        <taxon>Teleostei</taxon>
        <taxon>Neoteleostei</taxon>
        <taxon>Acanthomorphata</taxon>
        <taxon>Eupercaria</taxon>
        <taxon>Tetraodontiformes</taxon>
        <taxon>Molidae</taxon>
        <taxon>Mola</taxon>
    </lineage>
</organism>
<keyword evidence="1" id="KW-0472">Membrane</keyword>
<protein>
    <recommendedName>
        <fullName evidence="4">Transmembrane protein 44</fullName>
    </recommendedName>
</protein>